<name>A0A1I2BXF6_9ACTN</name>
<organism evidence="2 3">
    <name type="scientific">Blastococcus tunisiensis</name>
    <dbReference type="NCBI Taxonomy" id="1798228"/>
    <lineage>
        <taxon>Bacteria</taxon>
        <taxon>Bacillati</taxon>
        <taxon>Actinomycetota</taxon>
        <taxon>Actinomycetes</taxon>
        <taxon>Geodermatophilales</taxon>
        <taxon>Geodermatophilaceae</taxon>
        <taxon>Blastococcus</taxon>
    </lineage>
</organism>
<accession>A0A1I2BXF6</accession>
<dbReference type="AlphaFoldDB" id="A0A1I2BXF6"/>
<proteinExistence type="predicted"/>
<keyword evidence="1" id="KW-0812">Transmembrane</keyword>
<reference evidence="3" key="1">
    <citation type="submission" date="2016-10" db="EMBL/GenBank/DDBJ databases">
        <authorList>
            <person name="Varghese N."/>
            <person name="Submissions S."/>
        </authorList>
    </citation>
    <scope>NUCLEOTIDE SEQUENCE [LARGE SCALE GENOMIC DNA]</scope>
    <source>
        <strain evidence="3">DSM 46838</strain>
    </source>
</reference>
<evidence type="ECO:0000256" key="1">
    <source>
        <dbReference type="SAM" id="Phobius"/>
    </source>
</evidence>
<evidence type="ECO:0000313" key="3">
    <source>
        <dbReference type="Proteomes" id="UP000198589"/>
    </source>
</evidence>
<feature type="transmembrane region" description="Helical" evidence="1">
    <location>
        <begin position="12"/>
        <end position="30"/>
    </location>
</feature>
<dbReference type="Proteomes" id="UP000198589">
    <property type="component" value="Unassembled WGS sequence"/>
</dbReference>
<gene>
    <name evidence="2" type="ORF">SAMN05216574_104276</name>
</gene>
<keyword evidence="1" id="KW-1133">Transmembrane helix</keyword>
<keyword evidence="3" id="KW-1185">Reference proteome</keyword>
<sequence length="36" mass="4042">MIPGTGNDTLDLVLEIGIVLALLVMIVLMIRNYRDR</sequence>
<protein>
    <submittedName>
        <fullName evidence="2">Uncharacterized protein</fullName>
    </submittedName>
</protein>
<evidence type="ECO:0000313" key="2">
    <source>
        <dbReference type="EMBL" id="SFE59990.1"/>
    </source>
</evidence>
<dbReference type="EMBL" id="FOND01000004">
    <property type="protein sequence ID" value="SFE59990.1"/>
    <property type="molecule type" value="Genomic_DNA"/>
</dbReference>
<keyword evidence="1" id="KW-0472">Membrane</keyword>